<dbReference type="GO" id="GO:0046983">
    <property type="term" value="F:protein dimerization activity"/>
    <property type="evidence" value="ECO:0007669"/>
    <property type="project" value="InterPro"/>
</dbReference>
<keyword evidence="3" id="KW-0805">Transcription regulation</keyword>
<comment type="similarity">
    <text evidence="2">Belongs to the bHLH protein family.</text>
</comment>
<feature type="compositionally biased region" description="Basic and acidic residues" evidence="6">
    <location>
        <begin position="249"/>
        <end position="277"/>
    </location>
</feature>
<protein>
    <submittedName>
        <fullName evidence="8">Helix-loop-helix DNA-binding domain</fullName>
    </submittedName>
</protein>
<dbReference type="CDD" id="cd18919">
    <property type="entry name" value="bHLH_AtBPE_like"/>
    <property type="match status" value="1"/>
</dbReference>
<dbReference type="OrthoDB" id="1915602at2759"/>
<evidence type="ECO:0000313" key="9">
    <source>
        <dbReference type="Proteomes" id="UP001055439"/>
    </source>
</evidence>
<name>A0A9E7I0U2_9LILI</name>
<dbReference type="SMART" id="SM00353">
    <property type="entry name" value="HLH"/>
    <property type="match status" value="1"/>
</dbReference>
<sequence length="472" mass="51554">MWMPFVAPLAASGLDLRDTTTCRSCQGGPLPPSWPWRVEQRLSRSVLRTGNNWPPPIIRIVASLFTPSLRVLSLREQSQSDAKEFGDAGPLKTLKGSCSACELLSDLSALEGQRACAEWQQPGQEQSDYHPYDADYCMQSLCPVETAFRALHGCNGGGENENHGNVHGSNDCFSNAWPDIVSSMHCPVVGAAASVEETSVNASSSSSSRKRKSENNRRSKENSGGSDGKDDSNCKRIKEETGVGAATPEAKRPNKRKEESADASKENDKAPKSDYIHVRARRGQATDSHSLAERVRRERISQRMKYLQDLVPGCSKITGKAGMLDEIINYVQSLQRQVEFLSMKLAAVNPMMDINIDSLFGGREINPTCKSASIPMIGMSSELLDQSYLQFGSLQHDMFMGSSDLLLRPNVNPAAAVSDTSLGSCLNVNGSSVWNTNLQNVYGVEFQLGRGTALPFQSLQGNLLPNNLKMEM</sequence>
<dbReference type="EMBL" id="CP097511">
    <property type="protein sequence ID" value="URE43321.1"/>
    <property type="molecule type" value="Genomic_DNA"/>
</dbReference>
<evidence type="ECO:0000313" key="8">
    <source>
        <dbReference type="EMBL" id="URE43321.1"/>
    </source>
</evidence>
<reference evidence="8" key="1">
    <citation type="submission" date="2022-05" db="EMBL/GenBank/DDBJ databases">
        <title>The Musa troglodytarum L. genome provides insights into the mechanism of non-climacteric behaviour and enrichment of carotenoids.</title>
        <authorList>
            <person name="Wang J."/>
        </authorList>
    </citation>
    <scope>NUCLEOTIDE SEQUENCE</scope>
    <source>
        <tissue evidence="8">Leaf</tissue>
    </source>
</reference>
<feature type="domain" description="BHLH" evidence="7">
    <location>
        <begin position="284"/>
        <end position="334"/>
    </location>
</feature>
<dbReference type="SUPFAM" id="SSF47459">
    <property type="entry name" value="HLH, helix-loop-helix DNA-binding domain"/>
    <property type="match status" value="1"/>
</dbReference>
<keyword evidence="8" id="KW-0238">DNA-binding</keyword>
<evidence type="ECO:0000256" key="3">
    <source>
        <dbReference type="ARBA" id="ARBA00023015"/>
    </source>
</evidence>
<dbReference type="GO" id="GO:0003700">
    <property type="term" value="F:DNA-binding transcription factor activity"/>
    <property type="evidence" value="ECO:0007669"/>
    <property type="project" value="TreeGrafter"/>
</dbReference>
<feature type="compositionally biased region" description="Basic and acidic residues" evidence="6">
    <location>
        <begin position="213"/>
        <end position="241"/>
    </location>
</feature>
<dbReference type="Gene3D" id="4.10.280.10">
    <property type="entry name" value="Helix-loop-helix DNA-binding domain"/>
    <property type="match status" value="1"/>
</dbReference>
<dbReference type="InterPro" id="IPR024097">
    <property type="entry name" value="bHLH_ZIP_TF"/>
</dbReference>
<dbReference type="GO" id="GO:0003677">
    <property type="term" value="F:DNA binding"/>
    <property type="evidence" value="ECO:0007669"/>
    <property type="project" value="UniProtKB-KW"/>
</dbReference>
<dbReference type="PANTHER" id="PTHR12565:SF184">
    <property type="entry name" value="BHLH TRANSCRIPTION FACTOR"/>
    <property type="match status" value="1"/>
</dbReference>
<dbReference type="Proteomes" id="UP001055439">
    <property type="component" value="Chromosome 9"/>
</dbReference>
<proteinExistence type="inferred from homology"/>
<dbReference type="PROSITE" id="PS50888">
    <property type="entry name" value="BHLH"/>
    <property type="match status" value="1"/>
</dbReference>
<evidence type="ECO:0000256" key="4">
    <source>
        <dbReference type="ARBA" id="ARBA00023163"/>
    </source>
</evidence>
<gene>
    <name evidence="8" type="ORF">MUK42_14838</name>
</gene>
<accession>A0A9E7I0U2</accession>
<dbReference type="Pfam" id="PF00010">
    <property type="entry name" value="HLH"/>
    <property type="match status" value="1"/>
</dbReference>
<evidence type="ECO:0000259" key="7">
    <source>
        <dbReference type="PROSITE" id="PS50888"/>
    </source>
</evidence>
<evidence type="ECO:0000256" key="5">
    <source>
        <dbReference type="ARBA" id="ARBA00023242"/>
    </source>
</evidence>
<dbReference type="FunFam" id="4.10.280.10:FF:000002">
    <property type="entry name" value="Basic helix-loop-helix transcription factor"/>
    <property type="match status" value="1"/>
</dbReference>
<keyword evidence="9" id="KW-1185">Reference proteome</keyword>
<evidence type="ECO:0000256" key="2">
    <source>
        <dbReference type="ARBA" id="ARBA00005510"/>
    </source>
</evidence>
<evidence type="ECO:0000256" key="6">
    <source>
        <dbReference type="SAM" id="MobiDB-lite"/>
    </source>
</evidence>
<keyword evidence="5" id="KW-0539">Nucleus</keyword>
<dbReference type="InterPro" id="IPR011598">
    <property type="entry name" value="bHLH_dom"/>
</dbReference>
<feature type="compositionally biased region" description="Low complexity" evidence="6">
    <location>
        <begin position="197"/>
        <end position="207"/>
    </location>
</feature>
<dbReference type="GO" id="GO:0005634">
    <property type="term" value="C:nucleus"/>
    <property type="evidence" value="ECO:0007669"/>
    <property type="project" value="UniProtKB-SubCell"/>
</dbReference>
<feature type="region of interest" description="Disordered" evidence="6">
    <location>
        <begin position="197"/>
        <end position="290"/>
    </location>
</feature>
<comment type="subcellular location">
    <subcellularLocation>
        <location evidence="1">Nucleus</location>
    </subcellularLocation>
</comment>
<dbReference type="InterPro" id="IPR036638">
    <property type="entry name" value="HLH_DNA-bd_sf"/>
</dbReference>
<evidence type="ECO:0000256" key="1">
    <source>
        <dbReference type="ARBA" id="ARBA00004123"/>
    </source>
</evidence>
<organism evidence="8 9">
    <name type="scientific">Musa troglodytarum</name>
    <name type="common">fe'i banana</name>
    <dbReference type="NCBI Taxonomy" id="320322"/>
    <lineage>
        <taxon>Eukaryota</taxon>
        <taxon>Viridiplantae</taxon>
        <taxon>Streptophyta</taxon>
        <taxon>Embryophyta</taxon>
        <taxon>Tracheophyta</taxon>
        <taxon>Spermatophyta</taxon>
        <taxon>Magnoliopsida</taxon>
        <taxon>Liliopsida</taxon>
        <taxon>Zingiberales</taxon>
        <taxon>Musaceae</taxon>
        <taxon>Musa</taxon>
    </lineage>
</organism>
<dbReference type="AlphaFoldDB" id="A0A9E7I0U2"/>
<dbReference type="PANTHER" id="PTHR12565">
    <property type="entry name" value="STEROL REGULATORY ELEMENT-BINDING PROTEIN"/>
    <property type="match status" value="1"/>
</dbReference>
<keyword evidence="4" id="KW-0804">Transcription</keyword>